<dbReference type="AlphaFoldDB" id="A0AA41RWH3"/>
<dbReference type="GO" id="GO:0006511">
    <property type="term" value="P:ubiquitin-dependent protein catabolic process"/>
    <property type="evidence" value="ECO:0007669"/>
    <property type="project" value="TreeGrafter"/>
</dbReference>
<dbReference type="Gene3D" id="3.30.40.10">
    <property type="entry name" value="Zinc/RING finger domain, C3HC4 (zinc finger)"/>
    <property type="match status" value="1"/>
</dbReference>
<keyword evidence="2 4" id="KW-0863">Zinc-finger</keyword>
<dbReference type="GO" id="GO:0061630">
    <property type="term" value="F:ubiquitin protein ligase activity"/>
    <property type="evidence" value="ECO:0007669"/>
    <property type="project" value="TreeGrafter"/>
</dbReference>
<sequence>MKVFDGDDGEEHKDECSICLKEFENGISISELPCSHVFHTKCIVNWFVKVTNCPLCRNRLCSVSD</sequence>
<dbReference type="InterPro" id="IPR013083">
    <property type="entry name" value="Znf_RING/FYVE/PHD"/>
</dbReference>
<dbReference type="SUPFAM" id="SSF57850">
    <property type="entry name" value="RING/U-box"/>
    <property type="match status" value="1"/>
</dbReference>
<dbReference type="EMBL" id="JAJJMA010020786">
    <property type="protein sequence ID" value="MCL7023303.1"/>
    <property type="molecule type" value="Genomic_DNA"/>
</dbReference>
<dbReference type="PANTHER" id="PTHR45931:SF16">
    <property type="entry name" value="RING_U-BOX SUPERFAMILY PROTEIN"/>
    <property type="match status" value="1"/>
</dbReference>
<dbReference type="SMART" id="SM00184">
    <property type="entry name" value="RING"/>
    <property type="match status" value="1"/>
</dbReference>
<dbReference type="Proteomes" id="UP001177140">
    <property type="component" value="Unassembled WGS sequence"/>
</dbReference>
<reference evidence="6" key="1">
    <citation type="submission" date="2022-03" db="EMBL/GenBank/DDBJ databases">
        <title>A functionally conserved STORR gene fusion in Papaver species that diverged 16.8 million years ago.</title>
        <authorList>
            <person name="Catania T."/>
        </authorList>
    </citation>
    <scope>NUCLEOTIDE SEQUENCE</scope>
    <source>
        <strain evidence="6">S-191538</strain>
    </source>
</reference>
<keyword evidence="7" id="KW-1185">Reference proteome</keyword>
<evidence type="ECO:0000256" key="4">
    <source>
        <dbReference type="PROSITE-ProRule" id="PRU00175"/>
    </source>
</evidence>
<dbReference type="PROSITE" id="PS50089">
    <property type="entry name" value="ZF_RING_2"/>
    <property type="match status" value="1"/>
</dbReference>
<name>A0AA41RWH3_PAPNU</name>
<evidence type="ECO:0000259" key="5">
    <source>
        <dbReference type="PROSITE" id="PS50089"/>
    </source>
</evidence>
<accession>A0AA41RWH3</accession>
<evidence type="ECO:0000313" key="7">
    <source>
        <dbReference type="Proteomes" id="UP001177140"/>
    </source>
</evidence>
<evidence type="ECO:0000256" key="1">
    <source>
        <dbReference type="ARBA" id="ARBA00022723"/>
    </source>
</evidence>
<dbReference type="Pfam" id="PF13639">
    <property type="entry name" value="zf-RING_2"/>
    <property type="match status" value="1"/>
</dbReference>
<dbReference type="InterPro" id="IPR051834">
    <property type="entry name" value="RING_finger_E3_ligase"/>
</dbReference>
<keyword evidence="3" id="KW-0862">Zinc</keyword>
<feature type="domain" description="RING-type" evidence="5">
    <location>
        <begin position="16"/>
        <end position="57"/>
    </location>
</feature>
<evidence type="ECO:0000313" key="6">
    <source>
        <dbReference type="EMBL" id="MCL7023303.1"/>
    </source>
</evidence>
<organism evidence="6 7">
    <name type="scientific">Papaver nudicaule</name>
    <name type="common">Iceland poppy</name>
    <dbReference type="NCBI Taxonomy" id="74823"/>
    <lineage>
        <taxon>Eukaryota</taxon>
        <taxon>Viridiplantae</taxon>
        <taxon>Streptophyta</taxon>
        <taxon>Embryophyta</taxon>
        <taxon>Tracheophyta</taxon>
        <taxon>Spermatophyta</taxon>
        <taxon>Magnoliopsida</taxon>
        <taxon>Ranunculales</taxon>
        <taxon>Papaveraceae</taxon>
        <taxon>Papaveroideae</taxon>
        <taxon>Papaver</taxon>
    </lineage>
</organism>
<dbReference type="GO" id="GO:0008270">
    <property type="term" value="F:zinc ion binding"/>
    <property type="evidence" value="ECO:0007669"/>
    <property type="project" value="UniProtKB-KW"/>
</dbReference>
<dbReference type="InterPro" id="IPR001841">
    <property type="entry name" value="Znf_RING"/>
</dbReference>
<dbReference type="PANTHER" id="PTHR45931">
    <property type="entry name" value="SI:CH211-59O9.10"/>
    <property type="match status" value="1"/>
</dbReference>
<keyword evidence="1" id="KW-0479">Metal-binding</keyword>
<protein>
    <recommendedName>
        <fullName evidence="5">RING-type domain-containing protein</fullName>
    </recommendedName>
</protein>
<proteinExistence type="predicted"/>
<gene>
    <name evidence="6" type="ORF">MKW94_010045</name>
</gene>
<comment type="caution">
    <text evidence="6">The sequence shown here is derived from an EMBL/GenBank/DDBJ whole genome shotgun (WGS) entry which is preliminary data.</text>
</comment>
<dbReference type="GO" id="GO:0005634">
    <property type="term" value="C:nucleus"/>
    <property type="evidence" value="ECO:0007669"/>
    <property type="project" value="TreeGrafter"/>
</dbReference>
<evidence type="ECO:0000256" key="3">
    <source>
        <dbReference type="ARBA" id="ARBA00022833"/>
    </source>
</evidence>
<evidence type="ECO:0000256" key="2">
    <source>
        <dbReference type="ARBA" id="ARBA00022771"/>
    </source>
</evidence>